<reference evidence="1" key="1">
    <citation type="journal article" date="2020" name="Nature">
        <title>Giant virus diversity and host interactions through global metagenomics.</title>
        <authorList>
            <person name="Schulz F."/>
            <person name="Roux S."/>
            <person name="Paez-Espino D."/>
            <person name="Jungbluth S."/>
            <person name="Walsh D.A."/>
            <person name="Denef V.J."/>
            <person name="McMahon K.D."/>
            <person name="Konstantinidis K.T."/>
            <person name="Eloe-Fadrosh E.A."/>
            <person name="Kyrpides N.C."/>
            <person name="Woyke T."/>
        </authorList>
    </citation>
    <scope>NUCLEOTIDE SEQUENCE</scope>
    <source>
        <strain evidence="1">GVMAG-S-1016713-123</strain>
    </source>
</reference>
<accession>A0A6C0LXJ1</accession>
<dbReference type="AlphaFoldDB" id="A0A6C0LXJ1"/>
<proteinExistence type="predicted"/>
<evidence type="ECO:0000313" key="1">
    <source>
        <dbReference type="EMBL" id="QHU34304.1"/>
    </source>
</evidence>
<sequence length="242" mass="28233">MNSNENKQMLWELLRDNKAFDGFSNTQYQKVIQTFNTTMTTIGDVKSTNPLIEQNKIFISEMMSRLQTIKSEPETTPKNDAQLLTRDEIQTQKRNEFEKNLERRQQEFTKYMDLHIPDDIDFSDKKTEEPIQNVDTLIHAKMKERSYDSILVNDATSYDVSGVVIETIKAETKTKKAIINNTDEDMLVGDITPNELTLDYNTMNEEKQMPGQMPEHTLESLNKRIIQLETMQRTILDELARK</sequence>
<protein>
    <submittedName>
        <fullName evidence="1">Uncharacterized protein</fullName>
    </submittedName>
</protein>
<name>A0A6C0LXJ1_9ZZZZ</name>
<dbReference type="EMBL" id="MN740568">
    <property type="protein sequence ID" value="QHU34304.1"/>
    <property type="molecule type" value="Genomic_DNA"/>
</dbReference>
<organism evidence="1">
    <name type="scientific">viral metagenome</name>
    <dbReference type="NCBI Taxonomy" id="1070528"/>
    <lineage>
        <taxon>unclassified sequences</taxon>
        <taxon>metagenomes</taxon>
        <taxon>organismal metagenomes</taxon>
    </lineage>
</organism>